<dbReference type="PANTHER" id="PTHR35333">
    <property type="entry name" value="BETA-LACTAMASE"/>
    <property type="match status" value="1"/>
</dbReference>
<organism evidence="7 8">
    <name type="scientific">Rubidibacter lacunae KORDI 51-2</name>
    <dbReference type="NCBI Taxonomy" id="582515"/>
    <lineage>
        <taxon>Bacteria</taxon>
        <taxon>Bacillati</taxon>
        <taxon>Cyanobacteriota</taxon>
        <taxon>Cyanophyceae</taxon>
        <taxon>Oscillatoriophycideae</taxon>
        <taxon>Chroococcales</taxon>
        <taxon>Aphanothecaceae</taxon>
        <taxon>Rubidibacter</taxon>
    </lineage>
</organism>
<accession>U5DDY1</accession>
<evidence type="ECO:0000259" key="6">
    <source>
        <dbReference type="Pfam" id="PF13354"/>
    </source>
</evidence>
<evidence type="ECO:0000313" key="7">
    <source>
        <dbReference type="EMBL" id="ERN39836.1"/>
    </source>
</evidence>
<dbReference type="Pfam" id="PF13354">
    <property type="entry name" value="Beta-lactamase2"/>
    <property type="match status" value="1"/>
</dbReference>
<dbReference type="GO" id="GO:0008800">
    <property type="term" value="F:beta-lactamase activity"/>
    <property type="evidence" value="ECO:0007669"/>
    <property type="project" value="UniProtKB-UniRule"/>
</dbReference>
<evidence type="ECO:0000256" key="1">
    <source>
        <dbReference type="ARBA" id="ARBA00009009"/>
    </source>
</evidence>
<evidence type="ECO:0000256" key="3">
    <source>
        <dbReference type="ARBA" id="ARBA00022801"/>
    </source>
</evidence>
<evidence type="ECO:0000256" key="2">
    <source>
        <dbReference type="ARBA" id="ARBA00012865"/>
    </source>
</evidence>
<dbReference type="OrthoDB" id="9775096at2"/>
<dbReference type="InterPro" id="IPR045155">
    <property type="entry name" value="Beta-lactam_cat"/>
</dbReference>
<reference evidence="7 8" key="1">
    <citation type="submission" date="2013-05" db="EMBL/GenBank/DDBJ databases">
        <title>Draft genome sequence of Rubidibacter lacunae KORDI 51-2.</title>
        <authorList>
            <person name="Choi D.H."/>
            <person name="Noh J.H."/>
            <person name="Kwon K.-K."/>
            <person name="Lee J.-H."/>
            <person name="Ryu J.-Y."/>
        </authorList>
    </citation>
    <scope>NUCLEOTIDE SEQUENCE [LARGE SCALE GENOMIC DNA]</scope>
    <source>
        <strain evidence="7 8">KORDI 51-2</strain>
    </source>
</reference>
<dbReference type="InterPro" id="IPR012338">
    <property type="entry name" value="Beta-lactam/transpept-like"/>
</dbReference>
<dbReference type="SUPFAM" id="SSF56601">
    <property type="entry name" value="beta-lactamase/transpeptidase-like"/>
    <property type="match status" value="1"/>
</dbReference>
<dbReference type="EC" id="3.5.2.6" evidence="2 5"/>
<dbReference type="PRINTS" id="PR00118">
    <property type="entry name" value="BLACTAMASEA"/>
</dbReference>
<dbReference type="PATRIC" id="fig|582515.4.peg.4163"/>
<comment type="catalytic activity">
    <reaction evidence="5">
        <text>a beta-lactam + H2O = a substituted beta-amino acid</text>
        <dbReference type="Rhea" id="RHEA:20401"/>
        <dbReference type="ChEBI" id="CHEBI:15377"/>
        <dbReference type="ChEBI" id="CHEBI:35627"/>
        <dbReference type="ChEBI" id="CHEBI:140347"/>
        <dbReference type="EC" id="3.5.2.6"/>
    </reaction>
</comment>
<dbReference type="FunCoup" id="U5DDY1">
    <property type="interactions" value="7"/>
</dbReference>
<evidence type="ECO:0000256" key="4">
    <source>
        <dbReference type="ARBA" id="ARBA00023251"/>
    </source>
</evidence>
<dbReference type="eggNOG" id="COG2367">
    <property type="taxonomic scope" value="Bacteria"/>
</dbReference>
<keyword evidence="3 5" id="KW-0378">Hydrolase</keyword>
<evidence type="ECO:0000313" key="8">
    <source>
        <dbReference type="Proteomes" id="UP000016960"/>
    </source>
</evidence>
<dbReference type="NCBIfam" id="NF033103">
    <property type="entry name" value="bla_class_A"/>
    <property type="match status" value="1"/>
</dbReference>
<comment type="similarity">
    <text evidence="1 5">Belongs to the class-A beta-lactamase family.</text>
</comment>
<comment type="caution">
    <text evidence="7">The sequence shown here is derived from an EMBL/GenBank/DDBJ whole genome shotgun (WGS) entry which is preliminary data.</text>
</comment>
<keyword evidence="4 5" id="KW-0046">Antibiotic resistance</keyword>
<dbReference type="RefSeq" id="WP_022609334.1">
    <property type="nucleotide sequence ID" value="NZ_ASSJ01000089.1"/>
</dbReference>
<evidence type="ECO:0000256" key="5">
    <source>
        <dbReference type="RuleBase" id="RU361140"/>
    </source>
</evidence>
<protein>
    <recommendedName>
        <fullName evidence="2 5">Beta-lactamase</fullName>
        <ecNumber evidence="2 5">3.5.2.6</ecNumber>
    </recommendedName>
</protein>
<dbReference type="InterPro" id="IPR000871">
    <property type="entry name" value="Beta-lactam_class-A"/>
</dbReference>
<dbReference type="Gene3D" id="3.40.710.10">
    <property type="entry name" value="DD-peptidase/beta-lactamase superfamily"/>
    <property type="match status" value="1"/>
</dbReference>
<dbReference type="Proteomes" id="UP000016960">
    <property type="component" value="Unassembled WGS sequence"/>
</dbReference>
<proteinExistence type="inferred from homology"/>
<dbReference type="InParanoid" id="U5DDY1"/>
<sequence>MNLRKKGFFASIFLGLMISIGFALVTYSSNAGENDLIAAVQQIEARLNARIGIAVIDKETDRNWRYHAGDRFPINSTYKTIACAALLSRVDSGQEQLDRIVIFDESQLADYSPVTETRVGAPGMSLGELCQATIATSDNSAANFVMQAIGGPQAVTQFMRSIGDRTSRLDRWSPELSESVPGDQRDTTSPNAMAMMLEQLVLKGTLSFESRQTLESWLKGNEISGDLIRAAVPSDWDVIDKTGSGGYGSRSIAAVMWPPQREPVIAAIYITETEVSFAERNAAIAEIGEAIVGAVMAQ</sequence>
<dbReference type="PROSITE" id="PS00146">
    <property type="entry name" value="BETA_LACTAMASE_A"/>
    <property type="match status" value="1"/>
</dbReference>
<dbReference type="GO" id="GO:0046677">
    <property type="term" value="P:response to antibiotic"/>
    <property type="evidence" value="ECO:0007669"/>
    <property type="project" value="UniProtKB-UniRule"/>
</dbReference>
<dbReference type="STRING" id="582515.KR51_00036950"/>
<name>U5DDY1_9CHRO</name>
<dbReference type="EMBL" id="ASSJ01000089">
    <property type="protein sequence ID" value="ERN39836.1"/>
    <property type="molecule type" value="Genomic_DNA"/>
</dbReference>
<dbReference type="AlphaFoldDB" id="U5DDY1"/>
<dbReference type="PANTHER" id="PTHR35333:SF3">
    <property type="entry name" value="BETA-LACTAMASE-TYPE TRANSPEPTIDASE FOLD CONTAINING PROTEIN"/>
    <property type="match status" value="1"/>
</dbReference>
<gene>
    <name evidence="7" type="ORF">KR51_00036950</name>
</gene>
<feature type="domain" description="Beta-lactamase class A catalytic" evidence="6">
    <location>
        <begin position="52"/>
        <end position="269"/>
    </location>
</feature>
<dbReference type="GO" id="GO:0030655">
    <property type="term" value="P:beta-lactam antibiotic catabolic process"/>
    <property type="evidence" value="ECO:0007669"/>
    <property type="project" value="InterPro"/>
</dbReference>
<dbReference type="InterPro" id="IPR023650">
    <property type="entry name" value="Beta-lactam_class-A_AS"/>
</dbReference>
<keyword evidence="8" id="KW-1185">Reference proteome</keyword>